<feature type="non-terminal residue" evidence="2">
    <location>
        <position position="363"/>
    </location>
</feature>
<evidence type="ECO:0000256" key="1">
    <source>
        <dbReference type="SAM" id="MobiDB-lite"/>
    </source>
</evidence>
<gene>
    <name evidence="2" type="ORF">Pmar_PMAR002133</name>
</gene>
<feature type="region of interest" description="Disordered" evidence="1">
    <location>
        <begin position="120"/>
        <end position="179"/>
    </location>
</feature>
<feature type="compositionally biased region" description="Basic and acidic residues" evidence="1">
    <location>
        <begin position="152"/>
        <end position="165"/>
    </location>
</feature>
<dbReference type="EMBL" id="GG676129">
    <property type="protein sequence ID" value="EER12480.1"/>
    <property type="molecule type" value="Genomic_DNA"/>
</dbReference>
<reference evidence="2 3" key="1">
    <citation type="submission" date="2008-07" db="EMBL/GenBank/DDBJ databases">
        <authorList>
            <person name="El-Sayed N."/>
            <person name="Caler E."/>
            <person name="Inman J."/>
            <person name="Amedeo P."/>
            <person name="Hass B."/>
            <person name="Wortman J."/>
        </authorList>
    </citation>
    <scope>NUCLEOTIDE SEQUENCE [LARGE SCALE GENOMIC DNA]</scope>
    <source>
        <strain evidence="3">ATCC 50983 / TXsc</strain>
    </source>
</reference>
<feature type="non-terminal residue" evidence="2">
    <location>
        <position position="1"/>
    </location>
</feature>
<evidence type="ECO:0000313" key="2">
    <source>
        <dbReference type="EMBL" id="EER12480.1"/>
    </source>
</evidence>
<dbReference type="RefSeq" id="XP_002780685.1">
    <property type="nucleotide sequence ID" value="XM_002780639.1"/>
</dbReference>
<dbReference type="AlphaFoldDB" id="C5KSR3"/>
<protein>
    <submittedName>
        <fullName evidence="2">Uncharacterized protein</fullName>
    </submittedName>
</protein>
<keyword evidence="3" id="KW-1185">Reference proteome</keyword>
<feature type="region of interest" description="Disordered" evidence="1">
    <location>
        <begin position="321"/>
        <end position="363"/>
    </location>
</feature>
<dbReference type="InParanoid" id="C5KSR3"/>
<proteinExistence type="predicted"/>
<evidence type="ECO:0000313" key="3">
    <source>
        <dbReference type="Proteomes" id="UP000007800"/>
    </source>
</evidence>
<organism evidence="3">
    <name type="scientific">Perkinsus marinus (strain ATCC 50983 / TXsc)</name>
    <dbReference type="NCBI Taxonomy" id="423536"/>
    <lineage>
        <taxon>Eukaryota</taxon>
        <taxon>Sar</taxon>
        <taxon>Alveolata</taxon>
        <taxon>Perkinsozoa</taxon>
        <taxon>Perkinsea</taxon>
        <taxon>Perkinsida</taxon>
        <taxon>Perkinsidae</taxon>
        <taxon>Perkinsus</taxon>
    </lineage>
</organism>
<accession>C5KSR3</accession>
<sequence length="363" mass="39175">HDPAEVAASKEIPSDDAVVQDTSLLNSMPSLEKAKVSIQSILPTCLRDHCSAELSACDTNPECNSVFSCLEINSARHDRADAKKCTDKLMGLDEIKRNLIACAETAHCLEGKISPSLNVEDDIDSVPGKPSSLLQLSGGDVDDVKQQPMNEEVEKQKEDGKKLEVAEADPADDPSTANGTTIAVASSSSFVEGAIPDFLQPLKDVARNAQRFAEDMKKKEEDLDAVANGRGMPTAHRSLLPWTSPGLPGASPGLSLIQEEMNANGERTDKKNIVKTPDALNNSRDDSRKQALGEGLSLLEGASRSGDWEADLDRQVRQWRSFLASDSRRGRQSKANDDDDDDDSSSSFLQIADKADAQGDWVT</sequence>
<feature type="region of interest" description="Disordered" evidence="1">
    <location>
        <begin position="229"/>
        <end position="292"/>
    </location>
</feature>
<dbReference type="Proteomes" id="UP000007800">
    <property type="component" value="Unassembled WGS sequence"/>
</dbReference>
<name>C5KSR3_PERM5</name>
<dbReference type="GeneID" id="9057840"/>